<dbReference type="Pfam" id="PF01535">
    <property type="entry name" value="PPR"/>
    <property type="match status" value="4"/>
</dbReference>
<evidence type="ECO:0000256" key="1">
    <source>
        <dbReference type="ARBA" id="ARBA00022737"/>
    </source>
</evidence>
<dbReference type="Gene3D" id="1.25.40.10">
    <property type="entry name" value="Tetratricopeptide repeat domain"/>
    <property type="match status" value="3"/>
</dbReference>
<dbReference type="Pfam" id="PF20431">
    <property type="entry name" value="E_motif"/>
    <property type="match status" value="1"/>
</dbReference>
<evidence type="ECO:0000313" key="4">
    <source>
        <dbReference type="Proteomes" id="UP000195402"/>
    </source>
</evidence>
<feature type="repeat" description="PPR" evidence="2">
    <location>
        <begin position="213"/>
        <end position="247"/>
    </location>
</feature>
<name>A0A200QZ36_MACCD</name>
<reference evidence="3 4" key="1">
    <citation type="journal article" date="2017" name="Mol. Plant">
        <title>The Genome of Medicinal Plant Macleaya cordata Provides New Insights into Benzylisoquinoline Alkaloids Metabolism.</title>
        <authorList>
            <person name="Liu X."/>
            <person name="Liu Y."/>
            <person name="Huang P."/>
            <person name="Ma Y."/>
            <person name="Qing Z."/>
            <person name="Tang Q."/>
            <person name="Cao H."/>
            <person name="Cheng P."/>
            <person name="Zheng Y."/>
            <person name="Yuan Z."/>
            <person name="Zhou Y."/>
            <person name="Liu J."/>
            <person name="Tang Z."/>
            <person name="Zhuo Y."/>
            <person name="Zhang Y."/>
            <person name="Yu L."/>
            <person name="Huang J."/>
            <person name="Yang P."/>
            <person name="Peng Q."/>
            <person name="Zhang J."/>
            <person name="Jiang W."/>
            <person name="Zhang Z."/>
            <person name="Lin K."/>
            <person name="Ro D.K."/>
            <person name="Chen X."/>
            <person name="Xiong X."/>
            <person name="Shang Y."/>
            <person name="Huang S."/>
            <person name="Zeng J."/>
        </authorList>
    </citation>
    <scope>NUCLEOTIDE SEQUENCE [LARGE SCALE GENOMIC DNA]</scope>
    <source>
        <strain evidence="4">cv. BLH2017</strain>
        <tissue evidence="3">Root</tissue>
    </source>
</reference>
<dbReference type="FunFam" id="1.25.40.10:FF:000348">
    <property type="entry name" value="Pentatricopeptide repeat-containing protein chloroplastic"/>
    <property type="match status" value="1"/>
</dbReference>
<organism evidence="3 4">
    <name type="scientific">Macleaya cordata</name>
    <name type="common">Five-seeded plume-poppy</name>
    <name type="synonym">Bocconia cordata</name>
    <dbReference type="NCBI Taxonomy" id="56857"/>
    <lineage>
        <taxon>Eukaryota</taxon>
        <taxon>Viridiplantae</taxon>
        <taxon>Streptophyta</taxon>
        <taxon>Embryophyta</taxon>
        <taxon>Tracheophyta</taxon>
        <taxon>Spermatophyta</taxon>
        <taxon>Magnoliopsida</taxon>
        <taxon>Ranunculales</taxon>
        <taxon>Papaveraceae</taxon>
        <taxon>Papaveroideae</taxon>
        <taxon>Macleaya</taxon>
    </lineage>
</organism>
<dbReference type="OrthoDB" id="597215at2759"/>
<proteinExistence type="predicted"/>
<feature type="repeat" description="PPR" evidence="2">
    <location>
        <begin position="180"/>
        <end position="210"/>
    </location>
</feature>
<keyword evidence="1" id="KW-0677">Repeat</keyword>
<dbReference type="OMA" id="GHWTSMI"/>
<dbReference type="GO" id="GO:0003723">
    <property type="term" value="F:RNA binding"/>
    <property type="evidence" value="ECO:0007669"/>
    <property type="project" value="InterPro"/>
</dbReference>
<gene>
    <name evidence="3" type="ORF">BVC80_1829g16</name>
</gene>
<dbReference type="InterPro" id="IPR011990">
    <property type="entry name" value="TPR-like_helical_dom_sf"/>
</dbReference>
<dbReference type="InParanoid" id="A0A200QZ36"/>
<dbReference type="InterPro" id="IPR046848">
    <property type="entry name" value="E_motif"/>
</dbReference>
<evidence type="ECO:0000313" key="3">
    <source>
        <dbReference type="EMBL" id="OVA15734.1"/>
    </source>
</evidence>
<feature type="repeat" description="PPR" evidence="2">
    <location>
        <begin position="346"/>
        <end position="380"/>
    </location>
</feature>
<accession>A0A200QZ36</accession>
<protein>
    <submittedName>
        <fullName evidence="3">Pentatricopeptide repeat</fullName>
    </submittedName>
</protein>
<dbReference type="Proteomes" id="UP000195402">
    <property type="component" value="Unassembled WGS sequence"/>
</dbReference>
<dbReference type="AlphaFoldDB" id="A0A200QZ36"/>
<dbReference type="PANTHER" id="PTHR47926">
    <property type="entry name" value="PENTATRICOPEPTIDE REPEAT-CONTAINING PROTEIN"/>
    <property type="match status" value="1"/>
</dbReference>
<dbReference type="GO" id="GO:0016556">
    <property type="term" value="P:mRNA modification"/>
    <property type="evidence" value="ECO:0007669"/>
    <property type="project" value="UniProtKB-ARBA"/>
</dbReference>
<dbReference type="NCBIfam" id="TIGR00756">
    <property type="entry name" value="PPR"/>
    <property type="match status" value="4"/>
</dbReference>
<evidence type="ECO:0000256" key="2">
    <source>
        <dbReference type="PROSITE-ProRule" id="PRU00708"/>
    </source>
</evidence>
<dbReference type="Pfam" id="PF13041">
    <property type="entry name" value="PPR_2"/>
    <property type="match status" value="2"/>
</dbReference>
<dbReference type="EMBL" id="MVGT01000735">
    <property type="protein sequence ID" value="OVA15734.1"/>
    <property type="molecule type" value="Genomic_DNA"/>
</dbReference>
<dbReference type="InterPro" id="IPR046960">
    <property type="entry name" value="PPR_At4g14850-like_plant"/>
</dbReference>
<keyword evidence="4" id="KW-1185">Reference proteome</keyword>
<dbReference type="InterPro" id="IPR002885">
    <property type="entry name" value="PPR_rpt"/>
</dbReference>
<dbReference type="GO" id="GO:0005737">
    <property type="term" value="C:cytoplasm"/>
    <property type="evidence" value="ECO:0007669"/>
    <property type="project" value="UniProtKB-ARBA"/>
</dbReference>
<sequence length="562" mass="62795">MIALQQPFLISNSTSSPFSSLSSSPLSLLYQCKTIREIQQLHASTIKTGLFNQHPFSLTRILESCCTSFQSSSHSPPKSISINDVNYALSLFDHLTTLNSSSSSFLYNSLIRTLTLVDQPERAFLLFYYMLHENSNNPNQIHLPNKFTFPSVLKSCAQLSAIEEGEQVHGFILKTHFISDLYVQNSLIHMYAKCGKTESACKVFEEIPFKNKNVVSWNSMIDAFVTSGDIDSARKVFDEMPYRNVVSWNSMIAGYARQLLPQEAFQLFLELQEVSGEKPDESTLVSIISLISDLGLLSLGKRVHGYVIRREFSMCGGLGVALIDMYSKCGNINNALQVFKDIQNKNVGHWTSMIIGFAVHGFAEDSLHLFSEMQRSGVKPNSVTFIGVLSACRHGGLIEEGLKLFKLMRGTYKIEPTIQHYGCLVDLLGRSGFLKEAKTVIDNMGMGPGPVIWGTLLAACRNHGDIEIGEIAAKRLVELTPDYGGGYVLLSNLYARSGRWEDFGRTRRVIGNRGLAKVSGLSWIEVDGEIHEFLVGDNFHPRSGEIYRLLDGLERNLRWTEL</sequence>
<dbReference type="PROSITE" id="PS51375">
    <property type="entry name" value="PPR"/>
    <property type="match status" value="3"/>
</dbReference>
<comment type="caution">
    <text evidence="3">The sequence shown here is derived from an EMBL/GenBank/DDBJ whole genome shotgun (WGS) entry which is preliminary data.</text>
</comment>
<dbReference type="FunFam" id="1.25.40.10:FF:000277">
    <property type="entry name" value="Pentatricopeptide repeat-containing protein, mitochondrial"/>
    <property type="match status" value="1"/>
</dbReference>
<dbReference type="PANTHER" id="PTHR47926:SF436">
    <property type="entry name" value="PENTATRICOPEPTIDE REPEAT-CONTAINING PROTEIN ELI1, CHLOROPLASTIC-LIKE ISOFORM X2"/>
    <property type="match status" value="1"/>
</dbReference>